<dbReference type="Pfam" id="PF01927">
    <property type="entry name" value="Mut7-C"/>
    <property type="match status" value="1"/>
</dbReference>
<sequence>MARADFCVHAELNHFLSPNKRQVSFPYYFKERASIKDTIESLGVPHPEIEAILVNTKAVDFSYIVQDGDSIQVYPVSASKEILSPISLRPQLPTILRFVLDVHLGKLAASVRMLGFDTLYRNDYDDQELAQISASEQRILLTRDKGLLMRSLVTFGYYVRATNPEQQIVEVMRRYDLFNKVLPFQRCIRCNGLLEPVEKEAILDQLPQKTRIAIDEFHRCRECSQIYWRGSHYEKMQNFIEEVLSSQDNPA</sequence>
<gene>
    <name evidence="4" type="ORF">AVDCRST_MAG92-789</name>
</gene>
<proteinExistence type="predicted"/>
<feature type="domain" description="Mut7-C RNAse" evidence="2">
    <location>
        <begin position="97"/>
        <end position="239"/>
    </location>
</feature>
<dbReference type="InterPro" id="IPR027798">
    <property type="entry name" value="Ub_Mut7C"/>
</dbReference>
<dbReference type="Pfam" id="PF14451">
    <property type="entry name" value="Ub-Mut7C"/>
    <property type="match status" value="1"/>
</dbReference>
<dbReference type="PANTHER" id="PTHR39081:SF1">
    <property type="entry name" value="MUT7-C RNASE DOMAIN-CONTAINING PROTEIN"/>
    <property type="match status" value="1"/>
</dbReference>
<organism evidence="4">
    <name type="scientific">uncultured Coleofasciculus sp</name>
    <dbReference type="NCBI Taxonomy" id="1267456"/>
    <lineage>
        <taxon>Bacteria</taxon>
        <taxon>Bacillati</taxon>
        <taxon>Cyanobacteriota</taxon>
        <taxon>Cyanophyceae</taxon>
        <taxon>Coleofasciculales</taxon>
        <taxon>Coleofasciculaceae</taxon>
        <taxon>Coleofasciculus</taxon>
        <taxon>environmental samples</taxon>
    </lineage>
</organism>
<dbReference type="PROSITE" id="PS50889">
    <property type="entry name" value="S4"/>
    <property type="match status" value="1"/>
</dbReference>
<evidence type="ECO:0000259" key="3">
    <source>
        <dbReference type="Pfam" id="PF14451"/>
    </source>
</evidence>
<dbReference type="PANTHER" id="PTHR39081">
    <property type="entry name" value="MUT7-C DOMAIN-CONTAINING PROTEIN"/>
    <property type="match status" value="1"/>
</dbReference>
<feature type="domain" description="Ubiquitin Mut7-C" evidence="3">
    <location>
        <begin position="1"/>
        <end position="79"/>
    </location>
</feature>
<accession>A0A6J4HJ77</accession>
<evidence type="ECO:0000256" key="1">
    <source>
        <dbReference type="PROSITE-ProRule" id="PRU00182"/>
    </source>
</evidence>
<keyword evidence="1" id="KW-0694">RNA-binding</keyword>
<dbReference type="SUPFAM" id="SSF54285">
    <property type="entry name" value="MoaD/ThiS"/>
    <property type="match status" value="1"/>
</dbReference>
<dbReference type="GO" id="GO:0003723">
    <property type="term" value="F:RNA binding"/>
    <property type="evidence" value="ECO:0007669"/>
    <property type="project" value="UniProtKB-KW"/>
</dbReference>
<evidence type="ECO:0000313" key="4">
    <source>
        <dbReference type="EMBL" id="CAA9225261.1"/>
    </source>
</evidence>
<reference evidence="4" key="1">
    <citation type="submission" date="2020-02" db="EMBL/GenBank/DDBJ databases">
        <authorList>
            <person name="Meier V. D."/>
        </authorList>
    </citation>
    <scope>NUCLEOTIDE SEQUENCE</scope>
    <source>
        <strain evidence="4">AVDCRST_MAG92</strain>
    </source>
</reference>
<evidence type="ECO:0008006" key="5">
    <source>
        <dbReference type="Google" id="ProtNLM"/>
    </source>
</evidence>
<dbReference type="EMBL" id="CADCTM010000107">
    <property type="protein sequence ID" value="CAA9225261.1"/>
    <property type="molecule type" value="Genomic_DNA"/>
</dbReference>
<protein>
    <recommendedName>
        <fullName evidence="5">Twitching motility protein PilT</fullName>
    </recommendedName>
</protein>
<evidence type="ECO:0000259" key="2">
    <source>
        <dbReference type="Pfam" id="PF01927"/>
    </source>
</evidence>
<dbReference type="AlphaFoldDB" id="A0A6J4HJ77"/>
<dbReference type="InterPro" id="IPR002782">
    <property type="entry name" value="Mut7-C_RNAse_dom"/>
</dbReference>
<name>A0A6J4HJ77_9CYAN</name>
<dbReference type="InterPro" id="IPR016155">
    <property type="entry name" value="Mopterin_synth/thiamin_S_b"/>
</dbReference>